<proteinExistence type="predicted"/>
<accession>A0A7X0BUK9</accession>
<dbReference type="Gene3D" id="3.40.50.720">
    <property type="entry name" value="NAD(P)-binding Rossmann-like Domain"/>
    <property type="match status" value="1"/>
</dbReference>
<name>A0A7X0BUK9_9PSED</name>
<dbReference type="RefSeq" id="WP_184682750.1">
    <property type="nucleotide sequence ID" value="NZ_JACHLL010000003.1"/>
</dbReference>
<reference evidence="2 3" key="1">
    <citation type="submission" date="2020-08" db="EMBL/GenBank/DDBJ databases">
        <title>Functional genomics of gut bacteria from endangered species of beetles.</title>
        <authorList>
            <person name="Carlos-Shanley C."/>
        </authorList>
    </citation>
    <scope>NUCLEOTIDE SEQUENCE [LARGE SCALE GENOMIC DNA]</scope>
    <source>
        <strain evidence="2 3">S00202</strain>
    </source>
</reference>
<dbReference type="AlphaFoldDB" id="A0A7X0BUK9"/>
<organism evidence="2 3">
    <name type="scientific">Pseudomonas fluvialis</name>
    <dbReference type="NCBI Taxonomy" id="1793966"/>
    <lineage>
        <taxon>Bacteria</taxon>
        <taxon>Pseudomonadati</taxon>
        <taxon>Pseudomonadota</taxon>
        <taxon>Gammaproteobacteria</taxon>
        <taxon>Pseudomonadales</taxon>
        <taxon>Pseudomonadaceae</taxon>
        <taxon>Pseudomonas</taxon>
    </lineage>
</organism>
<evidence type="ECO:0000313" key="3">
    <source>
        <dbReference type="Proteomes" id="UP000557193"/>
    </source>
</evidence>
<keyword evidence="3" id="KW-1185">Reference proteome</keyword>
<dbReference type="EMBL" id="JACHLL010000003">
    <property type="protein sequence ID" value="MBB6341756.1"/>
    <property type="molecule type" value="Genomic_DNA"/>
</dbReference>
<protein>
    <submittedName>
        <fullName evidence="2">Saccharopine dehydrogenase-like NADP-dependent oxidoreductase</fullName>
    </submittedName>
</protein>
<dbReference type="PANTHER" id="PTHR43796">
    <property type="entry name" value="CARBOXYNORSPERMIDINE SYNTHASE"/>
    <property type="match status" value="1"/>
</dbReference>
<dbReference type="PANTHER" id="PTHR43796:SF2">
    <property type="entry name" value="CARBOXYNORSPERMIDINE SYNTHASE"/>
    <property type="match status" value="1"/>
</dbReference>
<feature type="domain" description="Saccharopine dehydrogenase NADP binding" evidence="1">
    <location>
        <begin position="3"/>
        <end position="121"/>
    </location>
</feature>
<dbReference type="InterPro" id="IPR036291">
    <property type="entry name" value="NAD(P)-bd_dom_sf"/>
</dbReference>
<comment type="caution">
    <text evidence="2">The sequence shown here is derived from an EMBL/GenBank/DDBJ whole genome shotgun (WGS) entry which is preliminary data.</text>
</comment>
<gene>
    <name evidence="2" type="ORF">HNP49_001924</name>
</gene>
<dbReference type="InterPro" id="IPR005097">
    <property type="entry name" value="Sacchrp_dh_NADP-bd"/>
</dbReference>
<evidence type="ECO:0000259" key="1">
    <source>
        <dbReference type="Pfam" id="PF03435"/>
    </source>
</evidence>
<evidence type="ECO:0000313" key="2">
    <source>
        <dbReference type="EMBL" id="MBB6341756.1"/>
    </source>
</evidence>
<dbReference type="SUPFAM" id="SSF51735">
    <property type="entry name" value="NAD(P)-binding Rossmann-fold domains"/>
    <property type="match status" value="1"/>
</dbReference>
<sequence>MRVLVLGGYGNFGQVIVRAIAAIAGVEVLVAGRDQGKARALAEAVGGQGVALDITQPSLAQRLRELGANLVISTVGPFQGQDYRVAEACMNAGAHYIDLADARDFVCGIRGLDQAAREAGVLLCSGASSVPALSAAVVDSLLPRFARLDGIEHGISSSEKTPGLSTLQAVLSYCGKAFRQWRAGRWQTVYGWQEPRRHAFRSPMGARWMVNCDVPDLELFPQRYPSVQTVRFSAGVGLRLTQFGTWILSWLVRSRLLPSALPLAPLLRGIAQRLEPLGDGYSGMFVELTGAGTDGQPLTLCWELLALGNDGPNIPCMAAVALVRKMAIGQLELSGAQPCLGLLSVEEYLAELAGFAISVELRQA</sequence>
<dbReference type="Pfam" id="PF03435">
    <property type="entry name" value="Sacchrp_dh_NADP"/>
    <property type="match status" value="1"/>
</dbReference>
<dbReference type="Proteomes" id="UP000557193">
    <property type="component" value="Unassembled WGS sequence"/>
</dbReference>